<keyword evidence="2" id="KW-1185">Reference proteome</keyword>
<evidence type="ECO:0000313" key="2">
    <source>
        <dbReference type="Proteomes" id="UP000070700"/>
    </source>
</evidence>
<organism evidence="1 2">
    <name type="scientific">Mollisia scopiformis</name>
    <name type="common">Conifer needle endophyte fungus</name>
    <name type="synonym">Phialocephala scopiformis</name>
    <dbReference type="NCBI Taxonomy" id="149040"/>
    <lineage>
        <taxon>Eukaryota</taxon>
        <taxon>Fungi</taxon>
        <taxon>Dikarya</taxon>
        <taxon>Ascomycota</taxon>
        <taxon>Pezizomycotina</taxon>
        <taxon>Leotiomycetes</taxon>
        <taxon>Helotiales</taxon>
        <taxon>Mollisiaceae</taxon>
        <taxon>Mollisia</taxon>
    </lineage>
</organism>
<name>A0A132B529_MOLSC</name>
<accession>A0A132B529</accession>
<dbReference type="EMBL" id="KQ947439">
    <property type="protein sequence ID" value="KUJ07512.1"/>
    <property type="molecule type" value="Genomic_DNA"/>
</dbReference>
<gene>
    <name evidence="1" type="ORF">LY89DRAFT_355562</name>
</gene>
<dbReference type="KEGG" id="psco:LY89DRAFT_355562"/>
<sequence length="135" mass="15813">MPPAYRYQAIAVVITCIRPITPLRLMQLVNSRPRRRQRCSFWTSCRRLLSTTVRKPSNLPLPQRRMYRPLPYIVSRCLRSIDVPCLVYGTWEHLLALVSSRDLGTSNDMLLLHKWIDMVRRASKMSMSDGWSHIS</sequence>
<dbReference type="Proteomes" id="UP000070700">
    <property type="component" value="Unassembled WGS sequence"/>
</dbReference>
<dbReference type="InParanoid" id="A0A132B529"/>
<dbReference type="GeneID" id="28816687"/>
<reference evidence="1 2" key="1">
    <citation type="submission" date="2015-10" db="EMBL/GenBank/DDBJ databases">
        <title>Full genome of DAOMC 229536 Phialocephala scopiformis, a fungal endophyte of spruce producing the potent anti-insectan compound rugulosin.</title>
        <authorList>
            <consortium name="DOE Joint Genome Institute"/>
            <person name="Walker A.K."/>
            <person name="Frasz S.L."/>
            <person name="Seifert K.A."/>
            <person name="Miller J.D."/>
            <person name="Mondo S.J."/>
            <person name="Labutti K."/>
            <person name="Lipzen A."/>
            <person name="Dockter R."/>
            <person name="Kennedy M."/>
            <person name="Grigoriev I.V."/>
            <person name="Spatafora J.W."/>
        </authorList>
    </citation>
    <scope>NUCLEOTIDE SEQUENCE [LARGE SCALE GENOMIC DNA]</scope>
    <source>
        <strain evidence="1 2">CBS 120377</strain>
    </source>
</reference>
<dbReference type="AlphaFoldDB" id="A0A132B529"/>
<protein>
    <submittedName>
        <fullName evidence="1">Uncharacterized protein</fullName>
    </submittedName>
</protein>
<evidence type="ECO:0000313" key="1">
    <source>
        <dbReference type="EMBL" id="KUJ07512.1"/>
    </source>
</evidence>
<dbReference type="RefSeq" id="XP_018061867.1">
    <property type="nucleotide sequence ID" value="XM_018206961.1"/>
</dbReference>
<proteinExistence type="predicted"/>